<evidence type="ECO:0000313" key="6">
    <source>
        <dbReference type="Proteomes" id="UP000546162"/>
    </source>
</evidence>
<dbReference type="Proteomes" id="UP000546162">
    <property type="component" value="Unassembled WGS sequence"/>
</dbReference>
<dbReference type="GO" id="GO:0003700">
    <property type="term" value="F:DNA-binding transcription factor activity"/>
    <property type="evidence" value="ECO:0007669"/>
    <property type="project" value="InterPro"/>
</dbReference>
<evidence type="ECO:0000256" key="1">
    <source>
        <dbReference type="ARBA" id="ARBA00023015"/>
    </source>
</evidence>
<keyword evidence="3" id="KW-0804">Transcription</keyword>
<dbReference type="PROSITE" id="PS01124">
    <property type="entry name" value="HTH_ARAC_FAMILY_2"/>
    <property type="match status" value="1"/>
</dbReference>
<name>A0A7W7GZS7_9ACTN</name>
<evidence type="ECO:0000313" key="5">
    <source>
        <dbReference type="EMBL" id="MBB4741283.1"/>
    </source>
</evidence>
<reference evidence="5 6" key="1">
    <citation type="submission" date="2020-08" db="EMBL/GenBank/DDBJ databases">
        <title>Sequencing the genomes of 1000 actinobacteria strains.</title>
        <authorList>
            <person name="Klenk H.-P."/>
        </authorList>
    </citation>
    <scope>NUCLEOTIDE SEQUENCE [LARGE SCALE GENOMIC DNA]</scope>
    <source>
        <strain evidence="5 6">DSM 45809</strain>
    </source>
</reference>
<comment type="caution">
    <text evidence="5">The sequence shown here is derived from an EMBL/GenBank/DDBJ whole genome shotgun (WGS) entry which is preliminary data.</text>
</comment>
<dbReference type="GO" id="GO:0043565">
    <property type="term" value="F:sequence-specific DNA binding"/>
    <property type="evidence" value="ECO:0007669"/>
    <property type="project" value="InterPro"/>
</dbReference>
<dbReference type="PANTHER" id="PTHR46796">
    <property type="entry name" value="HTH-TYPE TRANSCRIPTIONAL ACTIVATOR RHAS-RELATED"/>
    <property type="match status" value="1"/>
</dbReference>
<dbReference type="RefSeq" id="WP_221502028.1">
    <property type="nucleotide sequence ID" value="NZ_BOMR01000148.1"/>
</dbReference>
<dbReference type="SUPFAM" id="SSF46689">
    <property type="entry name" value="Homeodomain-like"/>
    <property type="match status" value="2"/>
</dbReference>
<dbReference type="AlphaFoldDB" id="A0A7W7GZS7"/>
<evidence type="ECO:0000256" key="2">
    <source>
        <dbReference type="ARBA" id="ARBA00023125"/>
    </source>
</evidence>
<dbReference type="InterPro" id="IPR009057">
    <property type="entry name" value="Homeodomain-like_sf"/>
</dbReference>
<evidence type="ECO:0000256" key="3">
    <source>
        <dbReference type="ARBA" id="ARBA00023163"/>
    </source>
</evidence>
<organism evidence="5 6">
    <name type="scientific">Actinoplanes octamycinicus</name>
    <dbReference type="NCBI Taxonomy" id="135948"/>
    <lineage>
        <taxon>Bacteria</taxon>
        <taxon>Bacillati</taxon>
        <taxon>Actinomycetota</taxon>
        <taxon>Actinomycetes</taxon>
        <taxon>Micromonosporales</taxon>
        <taxon>Micromonosporaceae</taxon>
        <taxon>Actinoplanes</taxon>
    </lineage>
</organism>
<gene>
    <name evidence="5" type="ORF">BJY16_004742</name>
</gene>
<proteinExistence type="predicted"/>
<dbReference type="SMART" id="SM00342">
    <property type="entry name" value="HTH_ARAC"/>
    <property type="match status" value="1"/>
</dbReference>
<dbReference type="Pfam" id="PF12833">
    <property type="entry name" value="HTH_18"/>
    <property type="match status" value="1"/>
</dbReference>
<evidence type="ECO:0000259" key="4">
    <source>
        <dbReference type="PROSITE" id="PS01124"/>
    </source>
</evidence>
<dbReference type="InterPro" id="IPR050204">
    <property type="entry name" value="AraC_XylS_family_regulators"/>
</dbReference>
<keyword evidence="6" id="KW-1185">Reference proteome</keyword>
<dbReference type="InterPro" id="IPR018062">
    <property type="entry name" value="HTH_AraC-typ_CS"/>
</dbReference>
<accession>A0A7W7GZS7</accession>
<keyword evidence="2 5" id="KW-0238">DNA-binding</keyword>
<dbReference type="PROSITE" id="PS00041">
    <property type="entry name" value="HTH_ARAC_FAMILY_1"/>
    <property type="match status" value="1"/>
</dbReference>
<dbReference type="PANTHER" id="PTHR46796:SF13">
    <property type="entry name" value="HTH-TYPE TRANSCRIPTIONAL ACTIVATOR RHAS"/>
    <property type="match status" value="1"/>
</dbReference>
<protein>
    <submittedName>
        <fullName evidence="5">AraC-like DNA-binding protein</fullName>
    </submittedName>
</protein>
<keyword evidence="1" id="KW-0805">Transcription regulation</keyword>
<dbReference type="InterPro" id="IPR032783">
    <property type="entry name" value="AraC_lig"/>
</dbReference>
<dbReference type="InterPro" id="IPR018060">
    <property type="entry name" value="HTH_AraC"/>
</dbReference>
<dbReference type="EMBL" id="JACHNB010000001">
    <property type="protein sequence ID" value="MBB4741283.1"/>
    <property type="molecule type" value="Genomic_DNA"/>
</dbReference>
<sequence length="309" mass="31955">MSDSLGGVDVLSDAITAMRTGVPHASRTLKVAPWGLRFGASDGAGFHVVLDGAAWLLPVAAAPIALGPGDVVFLPHGHGHALADHPDSPLAEVRPLPDGRWTVAAGPDRGAAGVQLMCGAYRLRRSQAHPLLTGLPEVVHVPAGDPALDAAVGLLAGELSDGGPGAAAVVPALLDTLLLYIVRAWLRADAGRTATGWAAALADPGLAAALHAVHEDPARPWTVRELGAVAGLSRAAFARRFSAVVGQPPLTYLTWWRMTLARRLLAAGDLPLRVVAARSGYANEFAFAKAFKREAGIAPGGYRIRRSGA</sequence>
<dbReference type="Pfam" id="PF12852">
    <property type="entry name" value="Cupin_6"/>
    <property type="match status" value="1"/>
</dbReference>
<feature type="domain" description="HTH araC/xylS-type" evidence="4">
    <location>
        <begin position="207"/>
        <end position="305"/>
    </location>
</feature>
<dbReference type="Gene3D" id="1.10.10.60">
    <property type="entry name" value="Homeodomain-like"/>
    <property type="match status" value="2"/>
</dbReference>